<sequence>MSTTHSSRENGTDRVELPANWIETDTTELARFERDDGAVLRVRTELPTRSAAAFNRGERVDATGTVRVIFHAEPLPSSSSEIHAGGTEQDARDAALAFIREHAEDR</sequence>
<gene>
    <name evidence="1" type="ORF">SAMN05216277_11211</name>
</gene>
<reference evidence="2" key="1">
    <citation type="submission" date="2016-10" db="EMBL/GenBank/DDBJ databases">
        <authorList>
            <person name="Varghese N."/>
            <person name="Submissions S."/>
        </authorList>
    </citation>
    <scope>NUCLEOTIDE SEQUENCE [LARGE SCALE GENOMIC DNA]</scope>
    <source>
        <strain evidence="2">CGMCC 1.10329</strain>
    </source>
</reference>
<accession>A0A1I5U8X3</accession>
<dbReference type="Proteomes" id="UP000183769">
    <property type="component" value="Unassembled WGS sequence"/>
</dbReference>
<name>A0A1I5U8X3_9EURY</name>
<protein>
    <submittedName>
        <fullName evidence="1">Uncharacterized protein</fullName>
    </submittedName>
</protein>
<proteinExistence type="predicted"/>
<keyword evidence="2" id="KW-1185">Reference proteome</keyword>
<organism evidence="1 2">
    <name type="scientific">Halolamina pelagica</name>
    <dbReference type="NCBI Taxonomy" id="699431"/>
    <lineage>
        <taxon>Archaea</taxon>
        <taxon>Methanobacteriati</taxon>
        <taxon>Methanobacteriota</taxon>
        <taxon>Stenosarchaea group</taxon>
        <taxon>Halobacteria</taxon>
        <taxon>Halobacteriales</taxon>
        <taxon>Haloferacaceae</taxon>
    </lineage>
</organism>
<dbReference type="RefSeq" id="WP_074879259.1">
    <property type="nucleotide sequence ID" value="NZ_FOXI01000012.1"/>
</dbReference>
<dbReference type="AlphaFoldDB" id="A0A1I5U8X3"/>
<dbReference type="EMBL" id="FOXI01000012">
    <property type="protein sequence ID" value="SFP91741.1"/>
    <property type="molecule type" value="Genomic_DNA"/>
</dbReference>
<evidence type="ECO:0000313" key="1">
    <source>
        <dbReference type="EMBL" id="SFP91741.1"/>
    </source>
</evidence>
<evidence type="ECO:0000313" key="2">
    <source>
        <dbReference type="Proteomes" id="UP000183769"/>
    </source>
</evidence>